<evidence type="ECO:0000313" key="4">
    <source>
        <dbReference type="Proteomes" id="UP000004947"/>
    </source>
</evidence>
<dbReference type="OrthoDB" id="9765378at2"/>
<feature type="domain" description="Initiator Rep protein WH1" evidence="2">
    <location>
        <begin position="13"/>
        <end position="156"/>
    </location>
</feature>
<dbReference type="InterPro" id="IPR036388">
    <property type="entry name" value="WH-like_DNA-bd_sf"/>
</dbReference>
<accession>A6DT85</accession>
<evidence type="ECO:0000313" key="3">
    <source>
        <dbReference type="EMBL" id="EDM25158.1"/>
    </source>
</evidence>
<dbReference type="Proteomes" id="UP000004947">
    <property type="component" value="Unassembled WGS sequence"/>
</dbReference>
<keyword evidence="4" id="KW-1185">Reference proteome</keyword>
<dbReference type="GO" id="GO:0006270">
    <property type="term" value="P:DNA replication initiation"/>
    <property type="evidence" value="ECO:0007669"/>
    <property type="project" value="InterPro"/>
</dbReference>
<dbReference type="InterPro" id="IPR000525">
    <property type="entry name" value="Initiator_Rep_WH1"/>
</dbReference>
<comment type="similarity">
    <text evidence="1">Belongs to the initiator RepB protein family.</text>
</comment>
<reference evidence="3 4" key="1">
    <citation type="journal article" date="2010" name="J. Bacteriol.">
        <title>Genome sequence of Lentisphaera araneosa HTCC2155T, the type species of the order Lentisphaerales in the phylum Lentisphaerae.</title>
        <authorList>
            <person name="Thrash J.C."/>
            <person name="Cho J.C."/>
            <person name="Vergin K.L."/>
            <person name="Morris R.M."/>
            <person name="Giovannoni S.J."/>
        </authorList>
    </citation>
    <scope>NUCLEOTIDE SEQUENCE [LARGE SCALE GENOMIC DNA]</scope>
    <source>
        <strain evidence="3 4">HTCC2155</strain>
    </source>
</reference>
<dbReference type="GO" id="GO:0003887">
    <property type="term" value="F:DNA-directed DNA polymerase activity"/>
    <property type="evidence" value="ECO:0007669"/>
    <property type="project" value="InterPro"/>
</dbReference>
<dbReference type="InterPro" id="IPR036390">
    <property type="entry name" value="WH_DNA-bd_sf"/>
</dbReference>
<sequence>MNKVAKSRKDRYVAKGNDLVEAKRSMHLTTRERKLVAYMVSCISPYDDDFKEYRFPIEDFIQFFSIKDKNAPKEYERIAHGIMSKPFTVENDVERFTATWLSEAKYHKKQKIFTFRFTPSLKRYLIQLKKFYTRYKMINLIHMENCYSESVYELLKQYETIGKRSVSMEKMRTMLGLERKYPLYSNFRVKVLEPAVEEINKYSDINIAYQEVKEGRKISGLNFEIKPDPNNEFIKEGLEKYNYLGSSEDFANQSDSDKEKSLNQHELPDEIPDDLKAIFQRLVEEFQFEREEAHVLAVKYDESYLEANLKLTLERVLKNRKRGIQTDITRYARSAIMRNYAGDNEELSAATPSEVASAQGDRRRAIESFVERAHQAWYKKAVDKFIQSEGSKHLKAFSKYLMTQAEQGIYAPINELLLTNGLKHPQVKAYFHSWIVEKENLKDLFNKKMFMDEQGYVIENEGDIKARLMRRGRLMEV</sequence>
<evidence type="ECO:0000259" key="2">
    <source>
        <dbReference type="Pfam" id="PF01051"/>
    </source>
</evidence>
<gene>
    <name evidence="3" type="ORF">LNTAR_24571</name>
</gene>
<dbReference type="eggNOG" id="COG5527">
    <property type="taxonomic scope" value="Bacteria"/>
</dbReference>
<comment type="caution">
    <text evidence="3">The sequence shown here is derived from an EMBL/GenBank/DDBJ whole genome shotgun (WGS) entry which is preliminary data.</text>
</comment>
<organism evidence="3 4">
    <name type="scientific">Lentisphaera araneosa HTCC2155</name>
    <dbReference type="NCBI Taxonomy" id="313628"/>
    <lineage>
        <taxon>Bacteria</taxon>
        <taxon>Pseudomonadati</taxon>
        <taxon>Lentisphaerota</taxon>
        <taxon>Lentisphaeria</taxon>
        <taxon>Lentisphaerales</taxon>
        <taxon>Lentisphaeraceae</taxon>
        <taxon>Lentisphaera</taxon>
    </lineage>
</organism>
<evidence type="ECO:0000256" key="1">
    <source>
        <dbReference type="ARBA" id="ARBA00038283"/>
    </source>
</evidence>
<dbReference type="Pfam" id="PF01051">
    <property type="entry name" value="Rep3_N"/>
    <property type="match status" value="1"/>
</dbReference>
<protein>
    <submittedName>
        <fullName evidence="3">Replication initiator protein</fullName>
    </submittedName>
</protein>
<dbReference type="Gene3D" id="1.10.10.10">
    <property type="entry name" value="Winged helix-like DNA-binding domain superfamily/Winged helix DNA-binding domain"/>
    <property type="match status" value="2"/>
</dbReference>
<dbReference type="STRING" id="313628.LNTAR_24571"/>
<dbReference type="AlphaFoldDB" id="A6DT85"/>
<dbReference type="RefSeq" id="WP_007281034.1">
    <property type="nucleotide sequence ID" value="NZ_ABCK01000035.1"/>
</dbReference>
<dbReference type="Pfam" id="PF21205">
    <property type="entry name" value="Rep3_C"/>
    <property type="match status" value="1"/>
</dbReference>
<proteinExistence type="inferred from homology"/>
<dbReference type="EMBL" id="ABCK01000035">
    <property type="protein sequence ID" value="EDM25158.1"/>
    <property type="molecule type" value="Genomic_DNA"/>
</dbReference>
<name>A6DT85_9BACT</name>
<dbReference type="SUPFAM" id="SSF46785">
    <property type="entry name" value="Winged helix' DNA-binding domain"/>
    <property type="match status" value="2"/>
</dbReference>